<dbReference type="PANTHER" id="PTHR11556:SF35">
    <property type="entry name" value="SEDOHEPTULOSE-1,7-BISPHOSPHATASE, CHLOROPLASTIC"/>
    <property type="match status" value="1"/>
</dbReference>
<dbReference type="GO" id="GO:0006002">
    <property type="term" value="P:fructose 6-phosphate metabolic process"/>
    <property type="evidence" value="ECO:0007669"/>
    <property type="project" value="TreeGrafter"/>
</dbReference>
<dbReference type="EMBL" id="JPER01000005">
    <property type="protein sequence ID" value="KFZ30341.1"/>
    <property type="molecule type" value="Genomic_DNA"/>
</dbReference>
<dbReference type="GO" id="GO:0030388">
    <property type="term" value="P:fructose 1,6-bisphosphate metabolic process"/>
    <property type="evidence" value="ECO:0007669"/>
    <property type="project" value="TreeGrafter"/>
</dbReference>
<dbReference type="HAMAP" id="MF_01855">
    <property type="entry name" value="FBPase_class1"/>
    <property type="match status" value="1"/>
</dbReference>
<dbReference type="PIRSF" id="PIRSF500210">
    <property type="entry name" value="FBPtase"/>
    <property type="match status" value="1"/>
</dbReference>
<dbReference type="Pfam" id="PF00316">
    <property type="entry name" value="FBPase"/>
    <property type="match status" value="1"/>
</dbReference>
<evidence type="ECO:0000256" key="2">
    <source>
        <dbReference type="ARBA" id="ARBA00010941"/>
    </source>
</evidence>
<dbReference type="GO" id="GO:0005829">
    <property type="term" value="C:cytosol"/>
    <property type="evidence" value="ECO:0007669"/>
    <property type="project" value="TreeGrafter"/>
</dbReference>
<dbReference type="RefSeq" id="WP_034776271.1">
    <property type="nucleotide sequence ID" value="NZ_JPER01000005.1"/>
</dbReference>
<proteinExistence type="inferred from homology"/>
<evidence type="ECO:0000313" key="13">
    <source>
        <dbReference type="EMBL" id="KFZ30341.1"/>
    </source>
</evidence>
<dbReference type="GO" id="GO:0000287">
    <property type="term" value="F:magnesium ion binding"/>
    <property type="evidence" value="ECO:0007669"/>
    <property type="project" value="UniProtKB-UniRule"/>
</dbReference>
<comment type="cofactor">
    <cofactor evidence="9">
        <name>Mg(2+)</name>
        <dbReference type="ChEBI" id="CHEBI:18420"/>
    </cofactor>
    <text evidence="9">Binds 2 magnesium ions per subunit.</text>
</comment>
<sequence>MQRLIPTLRRDQVDEALISVINTLQICAKEISFRVHQGELAGVLGSTLDENIQGETQKHLDVLANQLLKDILLECKHIRAVASEEEEGIVSGFEDGKYLVAFDPLDGSSNIDINSLVGTIFSVLPTPESNSGKPDMFLQPGTQQTAAGYVLYGPSTMLVFTTGRGVRVFTLDQKVGEFLLTDTDVQIPRQTSEFAINMSNHRHWQPAMRDYIDDLLLGTEGPRGRNFNMRWIAAMVADVHRVLCRGGLFAYPWDARKPNKPYKLRLMYEGNPMAWLVEQAGGMAHSGEQRILDIEPTDIHQRVGVILGSADEVSTCLGYLEGSQSTKRNV</sequence>
<name>A0A094JCT4_9GAMM</name>
<feature type="binding site" evidence="9">
    <location>
        <position position="103"/>
    </location>
    <ligand>
        <name>Mg(2+)</name>
        <dbReference type="ChEBI" id="CHEBI:18420"/>
        <label>2</label>
    </ligand>
</feature>
<evidence type="ECO:0000259" key="12">
    <source>
        <dbReference type="Pfam" id="PF18913"/>
    </source>
</evidence>
<dbReference type="STRING" id="435908.IDSA_09745"/>
<dbReference type="Pfam" id="PF18913">
    <property type="entry name" value="FBPase_C"/>
    <property type="match status" value="1"/>
</dbReference>
<dbReference type="CDD" id="cd00354">
    <property type="entry name" value="FBPase"/>
    <property type="match status" value="1"/>
</dbReference>
<evidence type="ECO:0000256" key="4">
    <source>
        <dbReference type="ARBA" id="ARBA00022723"/>
    </source>
</evidence>
<dbReference type="InterPro" id="IPR000146">
    <property type="entry name" value="FBPase_class-1"/>
</dbReference>
<feature type="binding site" evidence="9">
    <location>
        <position position="84"/>
    </location>
    <ligand>
        <name>Mg(2+)</name>
        <dbReference type="ChEBI" id="CHEBI:18420"/>
        <label>1</label>
    </ligand>
</feature>
<dbReference type="eggNOG" id="COG0158">
    <property type="taxonomic scope" value="Bacteria"/>
</dbReference>
<evidence type="ECO:0000256" key="5">
    <source>
        <dbReference type="ARBA" id="ARBA00022801"/>
    </source>
</evidence>
<protein>
    <recommendedName>
        <fullName evidence="9">Fructose-1,6-bisphosphatase class 1</fullName>
        <shortName evidence="9">FBPase class 1</shortName>
        <ecNumber evidence="9">3.1.3.11</ecNumber>
    </recommendedName>
    <alternativeName>
        <fullName evidence="9">D-fructose-1,6-bisphosphate 1-phosphohydrolase class 1</fullName>
    </alternativeName>
</protein>
<dbReference type="Proteomes" id="UP000054363">
    <property type="component" value="Unassembled WGS sequence"/>
</dbReference>
<dbReference type="PANTHER" id="PTHR11556">
    <property type="entry name" value="FRUCTOSE-1,6-BISPHOSPHATASE-RELATED"/>
    <property type="match status" value="1"/>
</dbReference>
<dbReference type="GO" id="GO:0042132">
    <property type="term" value="F:fructose 1,6-bisphosphate 1-phosphatase activity"/>
    <property type="evidence" value="ECO:0007669"/>
    <property type="project" value="UniProtKB-UniRule"/>
</dbReference>
<keyword evidence="4 9" id="KW-0479">Metal-binding</keyword>
<dbReference type="FunFam" id="3.40.190.80:FF:000011">
    <property type="entry name" value="Fructose-1,6-bisphosphatase class 1"/>
    <property type="match status" value="1"/>
</dbReference>
<comment type="similarity">
    <text evidence="2 9 10">Belongs to the FBPase class 1 family.</text>
</comment>
<dbReference type="PIRSF" id="PIRSF000904">
    <property type="entry name" value="FBPtase_SBPase"/>
    <property type="match status" value="1"/>
</dbReference>
<dbReference type="Gene3D" id="3.40.190.80">
    <property type="match status" value="1"/>
</dbReference>
<feature type="domain" description="Fructose-1-6-bisphosphatase class 1 C-terminal" evidence="12">
    <location>
        <begin position="187"/>
        <end position="318"/>
    </location>
</feature>
<comment type="caution">
    <text evidence="13">The sequence shown here is derived from an EMBL/GenBank/DDBJ whole genome shotgun (WGS) entry which is preliminary data.</text>
</comment>
<dbReference type="GO" id="GO:0005986">
    <property type="term" value="P:sucrose biosynthetic process"/>
    <property type="evidence" value="ECO:0007669"/>
    <property type="project" value="TreeGrafter"/>
</dbReference>
<feature type="binding site" evidence="9">
    <location>
        <position position="103"/>
    </location>
    <ligand>
        <name>Mg(2+)</name>
        <dbReference type="ChEBI" id="CHEBI:18420"/>
        <label>1</label>
    </ligand>
</feature>
<evidence type="ECO:0000256" key="6">
    <source>
        <dbReference type="ARBA" id="ARBA00022842"/>
    </source>
</evidence>
<accession>A0A094JCT4</accession>
<organism evidence="13 14">
    <name type="scientific">Pseudidiomarina salinarum</name>
    <dbReference type="NCBI Taxonomy" id="435908"/>
    <lineage>
        <taxon>Bacteria</taxon>
        <taxon>Pseudomonadati</taxon>
        <taxon>Pseudomonadota</taxon>
        <taxon>Gammaproteobacteria</taxon>
        <taxon>Alteromonadales</taxon>
        <taxon>Idiomarinaceae</taxon>
        <taxon>Pseudidiomarina</taxon>
    </lineage>
</organism>
<dbReference type="EC" id="3.1.3.11" evidence="9"/>
<keyword evidence="5 9" id="KW-0378">Hydrolase</keyword>
<dbReference type="InterPro" id="IPR028343">
    <property type="entry name" value="FBPtase"/>
</dbReference>
<dbReference type="NCBIfam" id="NF006779">
    <property type="entry name" value="PRK09293.1-3"/>
    <property type="match status" value="1"/>
</dbReference>
<comment type="catalytic activity">
    <reaction evidence="1 9">
        <text>beta-D-fructose 1,6-bisphosphate + H2O = beta-D-fructose 6-phosphate + phosphate</text>
        <dbReference type="Rhea" id="RHEA:11064"/>
        <dbReference type="ChEBI" id="CHEBI:15377"/>
        <dbReference type="ChEBI" id="CHEBI:32966"/>
        <dbReference type="ChEBI" id="CHEBI:43474"/>
        <dbReference type="ChEBI" id="CHEBI:57634"/>
        <dbReference type="EC" id="3.1.3.11"/>
    </reaction>
</comment>
<dbReference type="InterPro" id="IPR044015">
    <property type="entry name" value="FBPase_C_dom"/>
</dbReference>
<comment type="subunit">
    <text evidence="9">Homotetramer.</text>
</comment>
<evidence type="ECO:0000256" key="1">
    <source>
        <dbReference type="ARBA" id="ARBA00001273"/>
    </source>
</evidence>
<reference evidence="13 14" key="1">
    <citation type="submission" date="2014-06" db="EMBL/GenBank/DDBJ databases">
        <title>The draft genome sequence of Idiomarina salinarum ISL-52.</title>
        <authorList>
            <person name="Du J."/>
            <person name="Shao Z."/>
        </authorList>
    </citation>
    <scope>NUCLEOTIDE SEQUENCE [LARGE SCALE GENOMIC DNA]</scope>
    <source>
        <strain evidence="13 14">ISL-52</strain>
    </source>
</reference>
<comment type="subcellular location">
    <subcellularLocation>
        <location evidence="9">Cytoplasm</location>
    </subcellularLocation>
</comment>
<evidence type="ECO:0000256" key="7">
    <source>
        <dbReference type="ARBA" id="ARBA00023277"/>
    </source>
</evidence>
<keyword evidence="3 9" id="KW-0963">Cytoplasm</keyword>
<dbReference type="InterPro" id="IPR033391">
    <property type="entry name" value="FBPase_N"/>
</dbReference>
<evidence type="ECO:0000256" key="3">
    <source>
        <dbReference type="ARBA" id="ARBA00022490"/>
    </source>
</evidence>
<evidence type="ECO:0000256" key="9">
    <source>
        <dbReference type="HAMAP-Rule" id="MF_01855"/>
    </source>
</evidence>
<gene>
    <name evidence="9" type="primary">fbp</name>
    <name evidence="13" type="ORF">IDSA_09745</name>
</gene>
<keyword evidence="7 9" id="KW-0119">Carbohydrate metabolism</keyword>
<feature type="binding site" evidence="9">
    <location>
        <position position="105"/>
    </location>
    <ligand>
        <name>Mg(2+)</name>
        <dbReference type="ChEBI" id="CHEBI:18420"/>
        <label>1</label>
    </ligand>
</feature>
<keyword evidence="6 9" id="KW-0460">Magnesium</keyword>
<dbReference type="SUPFAM" id="SSF56655">
    <property type="entry name" value="Carbohydrate phosphatase"/>
    <property type="match status" value="1"/>
</dbReference>
<feature type="binding site" evidence="9">
    <location>
        <position position="269"/>
    </location>
    <ligand>
        <name>Mg(2+)</name>
        <dbReference type="ChEBI" id="CHEBI:18420"/>
        <label>2</label>
    </ligand>
</feature>
<evidence type="ECO:0000259" key="11">
    <source>
        <dbReference type="Pfam" id="PF00316"/>
    </source>
</evidence>
<dbReference type="GO" id="GO:0006094">
    <property type="term" value="P:gluconeogenesis"/>
    <property type="evidence" value="ECO:0007669"/>
    <property type="project" value="UniProtKB-UniRule"/>
</dbReference>
<comment type="caution">
    <text evidence="9">Lacks conserved residue(s) required for the propagation of feature annotation.</text>
</comment>
<feature type="binding site" evidence="9">
    <location>
        <position position="106"/>
    </location>
    <ligand>
        <name>Mg(2+)</name>
        <dbReference type="ChEBI" id="CHEBI:18420"/>
        <label>2</label>
    </ligand>
</feature>
<feature type="domain" description="Fructose-1-6-bisphosphatase class I N-terminal" evidence="11">
    <location>
        <begin position="14"/>
        <end position="182"/>
    </location>
</feature>
<dbReference type="OrthoDB" id="9806756at2"/>
<comment type="pathway">
    <text evidence="8">Carbohydrate biosynthesis.</text>
</comment>
<feature type="binding site" evidence="9">
    <location>
        <position position="263"/>
    </location>
    <ligand>
        <name>substrate</name>
    </ligand>
</feature>
<feature type="binding site" evidence="9">
    <location>
        <begin position="106"/>
        <end position="109"/>
    </location>
    <ligand>
        <name>substrate</name>
    </ligand>
</feature>
<dbReference type="AlphaFoldDB" id="A0A094JCT4"/>
<dbReference type="NCBIfam" id="NF006780">
    <property type="entry name" value="PRK09293.1-4"/>
    <property type="match status" value="1"/>
</dbReference>
<evidence type="ECO:0000313" key="14">
    <source>
        <dbReference type="Proteomes" id="UP000054363"/>
    </source>
</evidence>
<dbReference type="Gene3D" id="3.30.540.10">
    <property type="entry name" value="Fructose-1,6-Bisphosphatase, subunit A, domain 1"/>
    <property type="match status" value="1"/>
</dbReference>
<dbReference type="GO" id="GO:0006000">
    <property type="term" value="P:fructose metabolic process"/>
    <property type="evidence" value="ECO:0007669"/>
    <property type="project" value="TreeGrafter"/>
</dbReference>
<evidence type="ECO:0000256" key="8">
    <source>
        <dbReference type="ARBA" id="ARBA00024331"/>
    </source>
</evidence>
<dbReference type="PRINTS" id="PR00115">
    <property type="entry name" value="F16BPHPHTASE"/>
</dbReference>
<feature type="binding site" evidence="9">
    <location>
        <position position="197"/>
    </location>
    <ligand>
        <name>substrate</name>
    </ligand>
</feature>
<keyword evidence="14" id="KW-1185">Reference proteome</keyword>
<evidence type="ECO:0000256" key="10">
    <source>
        <dbReference type="RuleBase" id="RU000508"/>
    </source>
</evidence>